<dbReference type="Gramene" id="Pp3c10_4610V3.2">
    <property type="protein sequence ID" value="PAC:32900127.CDS.1"/>
    <property type="gene ID" value="Pp3c10_4610"/>
</dbReference>
<organism evidence="2">
    <name type="scientific">Physcomitrium patens</name>
    <name type="common">Spreading-leaved earth moss</name>
    <name type="synonym">Physcomitrella patens</name>
    <dbReference type="NCBI Taxonomy" id="3218"/>
    <lineage>
        <taxon>Eukaryota</taxon>
        <taxon>Viridiplantae</taxon>
        <taxon>Streptophyta</taxon>
        <taxon>Embryophyta</taxon>
        <taxon>Bryophyta</taxon>
        <taxon>Bryophytina</taxon>
        <taxon>Bryopsida</taxon>
        <taxon>Funariidae</taxon>
        <taxon>Funariales</taxon>
        <taxon>Funariaceae</taxon>
        <taxon>Physcomitrium</taxon>
    </lineage>
</organism>
<dbReference type="AlphaFoldDB" id="A0A2K1JXQ2"/>
<evidence type="ECO:0000313" key="3">
    <source>
        <dbReference type="EnsemblPlants" id="PAC:32900126.CDS.1"/>
    </source>
</evidence>
<reference evidence="2 4" key="1">
    <citation type="journal article" date="2008" name="Science">
        <title>The Physcomitrella genome reveals evolutionary insights into the conquest of land by plants.</title>
        <authorList>
            <person name="Rensing S."/>
            <person name="Lang D."/>
            <person name="Zimmer A."/>
            <person name="Terry A."/>
            <person name="Salamov A."/>
            <person name="Shapiro H."/>
            <person name="Nishiyama T."/>
            <person name="Perroud P.-F."/>
            <person name="Lindquist E."/>
            <person name="Kamisugi Y."/>
            <person name="Tanahashi T."/>
            <person name="Sakakibara K."/>
            <person name="Fujita T."/>
            <person name="Oishi K."/>
            <person name="Shin-I T."/>
            <person name="Kuroki Y."/>
            <person name="Toyoda A."/>
            <person name="Suzuki Y."/>
            <person name="Hashimoto A."/>
            <person name="Yamaguchi K."/>
            <person name="Sugano A."/>
            <person name="Kohara Y."/>
            <person name="Fujiyama A."/>
            <person name="Anterola A."/>
            <person name="Aoki S."/>
            <person name="Ashton N."/>
            <person name="Barbazuk W.B."/>
            <person name="Barker E."/>
            <person name="Bennetzen J."/>
            <person name="Bezanilla M."/>
            <person name="Blankenship R."/>
            <person name="Cho S.H."/>
            <person name="Dutcher S."/>
            <person name="Estelle M."/>
            <person name="Fawcett J.A."/>
            <person name="Gundlach H."/>
            <person name="Hanada K."/>
            <person name="Heyl A."/>
            <person name="Hicks K.A."/>
            <person name="Hugh J."/>
            <person name="Lohr M."/>
            <person name="Mayer K."/>
            <person name="Melkozernov A."/>
            <person name="Murata T."/>
            <person name="Nelson D."/>
            <person name="Pils B."/>
            <person name="Prigge M."/>
            <person name="Reiss B."/>
            <person name="Renner T."/>
            <person name="Rombauts S."/>
            <person name="Rushton P."/>
            <person name="Sanderfoot A."/>
            <person name="Schween G."/>
            <person name="Shiu S.-H."/>
            <person name="Stueber K."/>
            <person name="Theodoulou F.L."/>
            <person name="Tu H."/>
            <person name="Van de Peer Y."/>
            <person name="Verrier P.J."/>
            <person name="Waters E."/>
            <person name="Wood A."/>
            <person name="Yang L."/>
            <person name="Cove D."/>
            <person name="Cuming A."/>
            <person name="Hasebe M."/>
            <person name="Lucas S."/>
            <person name="Mishler D.B."/>
            <person name="Reski R."/>
            <person name="Grigoriev I."/>
            <person name="Quatrano R.S."/>
            <person name="Boore J.L."/>
        </authorList>
    </citation>
    <scope>NUCLEOTIDE SEQUENCE [LARGE SCALE GENOMIC DNA]</scope>
    <source>
        <strain evidence="3 4">cv. Gransden 2004</strain>
    </source>
</reference>
<protein>
    <submittedName>
        <fullName evidence="2 3">Uncharacterized protein</fullName>
    </submittedName>
</protein>
<dbReference type="Gramene" id="Pp3c10_4610V3.1">
    <property type="protein sequence ID" value="PAC:32900126.CDS.1"/>
    <property type="gene ID" value="Pp3c10_4610"/>
</dbReference>
<evidence type="ECO:0000256" key="1">
    <source>
        <dbReference type="SAM" id="MobiDB-lite"/>
    </source>
</evidence>
<name>A0A2K1JXQ2_PHYPA</name>
<reference evidence="3" key="3">
    <citation type="submission" date="2020-12" db="UniProtKB">
        <authorList>
            <consortium name="EnsemblPlants"/>
        </authorList>
    </citation>
    <scope>IDENTIFICATION</scope>
</reference>
<feature type="compositionally biased region" description="Basic and acidic residues" evidence="1">
    <location>
        <begin position="54"/>
        <end position="69"/>
    </location>
</feature>
<dbReference type="EnsemblPlants" id="Pp3c10_4610V3.1">
    <property type="protein sequence ID" value="PAC:32900126.CDS.1"/>
    <property type="gene ID" value="Pp3c10_4610"/>
</dbReference>
<accession>A0A2K1JXQ2</accession>
<evidence type="ECO:0000313" key="2">
    <source>
        <dbReference type="EMBL" id="PNR46305.1"/>
    </source>
</evidence>
<gene>
    <name evidence="2" type="ORF">PHYPA_013424</name>
</gene>
<reference evidence="2 4" key="2">
    <citation type="journal article" date="2018" name="Plant J.">
        <title>The Physcomitrella patens chromosome-scale assembly reveals moss genome structure and evolution.</title>
        <authorList>
            <person name="Lang D."/>
            <person name="Ullrich K.K."/>
            <person name="Murat F."/>
            <person name="Fuchs J."/>
            <person name="Jenkins J."/>
            <person name="Haas F.B."/>
            <person name="Piednoel M."/>
            <person name="Gundlach H."/>
            <person name="Van Bel M."/>
            <person name="Meyberg R."/>
            <person name="Vives C."/>
            <person name="Morata J."/>
            <person name="Symeonidi A."/>
            <person name="Hiss M."/>
            <person name="Muchero W."/>
            <person name="Kamisugi Y."/>
            <person name="Saleh O."/>
            <person name="Blanc G."/>
            <person name="Decker E.L."/>
            <person name="van Gessel N."/>
            <person name="Grimwood J."/>
            <person name="Hayes R.D."/>
            <person name="Graham S.W."/>
            <person name="Gunter L.E."/>
            <person name="McDaniel S.F."/>
            <person name="Hoernstein S.N.W."/>
            <person name="Larsson A."/>
            <person name="Li F.W."/>
            <person name="Perroud P.F."/>
            <person name="Phillips J."/>
            <person name="Ranjan P."/>
            <person name="Rokshar D.S."/>
            <person name="Rothfels C.J."/>
            <person name="Schneider L."/>
            <person name="Shu S."/>
            <person name="Stevenson D.W."/>
            <person name="Thummler F."/>
            <person name="Tillich M."/>
            <person name="Villarreal Aguilar J.C."/>
            <person name="Widiez T."/>
            <person name="Wong G.K."/>
            <person name="Wymore A."/>
            <person name="Zhang Y."/>
            <person name="Zimmer A.D."/>
            <person name="Quatrano R.S."/>
            <person name="Mayer K.F.X."/>
            <person name="Goodstein D."/>
            <person name="Casacuberta J.M."/>
            <person name="Vandepoele K."/>
            <person name="Reski R."/>
            <person name="Cuming A.C."/>
            <person name="Tuskan G.A."/>
            <person name="Maumus F."/>
            <person name="Salse J."/>
            <person name="Schmutz J."/>
            <person name="Rensing S.A."/>
        </authorList>
    </citation>
    <scope>NUCLEOTIDE SEQUENCE [LARGE SCALE GENOMIC DNA]</scope>
    <source>
        <strain evidence="3 4">cv. Gransden 2004</strain>
    </source>
</reference>
<dbReference type="Proteomes" id="UP000006727">
    <property type="component" value="Chromosome 10"/>
</dbReference>
<dbReference type="InParanoid" id="A0A2K1JXQ2"/>
<proteinExistence type="predicted"/>
<feature type="region of interest" description="Disordered" evidence="1">
    <location>
        <begin position="45"/>
        <end position="80"/>
    </location>
</feature>
<keyword evidence="4" id="KW-1185">Reference proteome</keyword>
<evidence type="ECO:0000313" key="4">
    <source>
        <dbReference type="Proteomes" id="UP000006727"/>
    </source>
</evidence>
<dbReference type="EnsemblPlants" id="Pp3c10_4610V3.2">
    <property type="protein sequence ID" value="PAC:32900127.CDS.1"/>
    <property type="gene ID" value="Pp3c10_4610"/>
</dbReference>
<dbReference type="EMBL" id="ABEU02000010">
    <property type="protein sequence ID" value="PNR46305.1"/>
    <property type="molecule type" value="Genomic_DNA"/>
</dbReference>
<sequence length="80" mass="9162">MQRSQATSHESKRNFLTYNCEKLQNSVRLPGTLYFGIEQATQHDVNSAKTTTSHSHDRNCAEPLRKAMSSEEYSFRQGPK</sequence>